<accession>D8LMX5</accession>
<dbReference type="CDD" id="cd06257">
    <property type="entry name" value="DnaJ"/>
    <property type="match status" value="1"/>
</dbReference>
<feature type="region of interest" description="Disordered" evidence="2">
    <location>
        <begin position="140"/>
        <end position="165"/>
    </location>
</feature>
<dbReference type="PROSITE" id="PS50076">
    <property type="entry name" value="DNAJ_2"/>
    <property type="match status" value="1"/>
</dbReference>
<dbReference type="InterPro" id="IPR036770">
    <property type="entry name" value="Ankyrin_rpt-contain_sf"/>
</dbReference>
<dbReference type="EMBL" id="FN648608">
    <property type="protein sequence ID" value="CBN74776.1"/>
    <property type="molecule type" value="Genomic_DNA"/>
</dbReference>
<feature type="repeat" description="ANK" evidence="1">
    <location>
        <begin position="441"/>
        <end position="473"/>
    </location>
</feature>
<dbReference type="InterPro" id="IPR001623">
    <property type="entry name" value="DnaJ_domain"/>
</dbReference>
<dbReference type="Proteomes" id="UP000002630">
    <property type="component" value="Linkage Group LG15"/>
</dbReference>
<reference evidence="5 6" key="1">
    <citation type="journal article" date="2010" name="Nature">
        <title>The Ectocarpus genome and the independent evolution of multicellularity in brown algae.</title>
        <authorList>
            <person name="Cock J.M."/>
            <person name="Sterck L."/>
            <person name="Rouze P."/>
            <person name="Scornet D."/>
            <person name="Allen A.E."/>
            <person name="Amoutzias G."/>
            <person name="Anthouard V."/>
            <person name="Artiguenave F."/>
            <person name="Aury J.M."/>
            <person name="Badger J.H."/>
            <person name="Beszteri B."/>
            <person name="Billiau K."/>
            <person name="Bonnet E."/>
            <person name="Bothwell J.H."/>
            <person name="Bowler C."/>
            <person name="Boyen C."/>
            <person name="Brownlee C."/>
            <person name="Carrano C.J."/>
            <person name="Charrier B."/>
            <person name="Cho G.Y."/>
            <person name="Coelho S.M."/>
            <person name="Collen J."/>
            <person name="Corre E."/>
            <person name="Da Silva C."/>
            <person name="Delage L."/>
            <person name="Delaroque N."/>
            <person name="Dittami S.M."/>
            <person name="Doulbeau S."/>
            <person name="Elias M."/>
            <person name="Farnham G."/>
            <person name="Gachon C.M."/>
            <person name="Gschloessl B."/>
            <person name="Heesch S."/>
            <person name="Jabbari K."/>
            <person name="Jubin C."/>
            <person name="Kawai H."/>
            <person name="Kimura K."/>
            <person name="Kloareg B."/>
            <person name="Kupper F.C."/>
            <person name="Lang D."/>
            <person name="Le Bail A."/>
            <person name="Leblanc C."/>
            <person name="Lerouge P."/>
            <person name="Lohr M."/>
            <person name="Lopez P.J."/>
            <person name="Martens C."/>
            <person name="Maumus F."/>
            <person name="Michel G."/>
            <person name="Miranda-Saavedra D."/>
            <person name="Morales J."/>
            <person name="Moreau H."/>
            <person name="Motomura T."/>
            <person name="Nagasato C."/>
            <person name="Napoli C.A."/>
            <person name="Nelson D.R."/>
            <person name="Nyvall-Collen P."/>
            <person name="Peters A.F."/>
            <person name="Pommier C."/>
            <person name="Potin P."/>
            <person name="Poulain J."/>
            <person name="Quesneville H."/>
            <person name="Read B."/>
            <person name="Rensing S.A."/>
            <person name="Ritter A."/>
            <person name="Rousvoal S."/>
            <person name="Samanta M."/>
            <person name="Samson G."/>
            <person name="Schroeder D.C."/>
            <person name="Segurens B."/>
            <person name="Strittmatter M."/>
            <person name="Tonon T."/>
            <person name="Tregear J.W."/>
            <person name="Valentin K."/>
            <person name="von Dassow P."/>
            <person name="Yamagishi T."/>
            <person name="Van de Peer Y."/>
            <person name="Wincker P."/>
        </authorList>
    </citation>
    <scope>NUCLEOTIDE SEQUENCE [LARGE SCALE GENOMIC DNA]</scope>
    <source>
        <strain evidence="6">Ec32 / CCAP1310/4</strain>
    </source>
</reference>
<dbReference type="SMART" id="SM00248">
    <property type="entry name" value="ANK"/>
    <property type="match status" value="2"/>
</dbReference>
<feature type="domain" description="J" evidence="4">
    <location>
        <begin position="5"/>
        <end position="78"/>
    </location>
</feature>
<dbReference type="InterPro" id="IPR036869">
    <property type="entry name" value="J_dom_sf"/>
</dbReference>
<dbReference type="PRINTS" id="PR00625">
    <property type="entry name" value="JDOMAIN"/>
</dbReference>
<evidence type="ECO:0000313" key="5">
    <source>
        <dbReference type="EMBL" id="CBN74776.1"/>
    </source>
</evidence>
<sequence length="1015" mass="106627">MKLEAAAAVLGVAVDADPETLKAAYRRLALRWHPDKCKEADAKERFQEVSVAYTRLVSGESGRDHDGDGSERFYDDVDEMRAFMSMFMELVGMFGSDIPSMPNGCGPGCKGGHVQMPPGMPPDMADMPSASVAFSMMFGERPQEETWSSEEEDGEGREEDYDHDEEEFDLDEAAAAAEAFKAGAAGAGGPAAAGGECLWEPMVRHYFHMNLKEEVEQQRAAGLGGASGGTSEAVQLEDEALRQARALKKRQDKKRRQREKKQQQRASAAKEAADQRDAQQDEGKKDEDTSVADKRKEVVRLKRKAEEERRVGLFTACRAGFVEEVRLMLGTGLIRCTERERENGSSGASLLHSCVTDFAGSPDNAPQLKELAIDRLSIAAMILASTDPAVDAGWVDSVGLTVLHRVAEALDLPYLALLLEERQKSQERRDQILLDERCLLKGWTPLHYAAAEGSPVGVSTLLTAGASVSVRGAVLDGIEPSSSNGAGGGGGAGGGDGGTALQLARALLSKEGAGPRKKGLQEVARQLSAATQAVERAKEQRERKEREAKLAKKRSEVQKEKKKEARERELLSRKQRQLKDKQERLEREERQEEERKGRKEDQGKAEEGKTKKGKKAKKKKNSNNKTGDEDSVADRGLAANGGAEGAPTGKDTGDGAPVAVVAAASSSRPRAAAAAAARAGNASPAAPAVSESAHESSMSRDDLLAQLIAMGFQEEHVHRGTSCVGFDLNALLSWLFEHPDGGVTPAEQASAAASKASAANARRKGPASKAKATKVDAGKGNSGVISSALRNHGHGALAGIAVSGGVGGPGGAGWGGAGVVPGSGKDGGGGGGVGVGGGPATVAAAAAKAEEKRRHNLELRRINRAWNASLPLRRAEEEEKKAAETAREKEIEDAKDEKRKLMESQSLSGRVVRSSTIFCLRDHQNRLDGVARTELVLGRGGGGDGSSPGAADAAHQTHAAGGGAAAAAERVPAPRRGGGSGTEQQGSASLAEPAAAWQGGACQREADAAGLATGG</sequence>
<evidence type="ECO:0000256" key="1">
    <source>
        <dbReference type="PROSITE-ProRule" id="PRU00023"/>
    </source>
</evidence>
<dbReference type="eggNOG" id="KOG0714">
    <property type="taxonomic scope" value="Eukaryota"/>
</dbReference>
<dbReference type="InterPro" id="IPR015940">
    <property type="entry name" value="UBA"/>
</dbReference>
<dbReference type="InterPro" id="IPR009060">
    <property type="entry name" value="UBA-like_sf"/>
</dbReference>
<feature type="region of interest" description="Disordered" evidence="2">
    <location>
        <begin position="754"/>
        <end position="778"/>
    </location>
</feature>
<dbReference type="InParanoid" id="D8LMX5"/>
<dbReference type="PROSITE" id="PS50088">
    <property type="entry name" value="ANK_REPEAT"/>
    <property type="match status" value="1"/>
</dbReference>
<dbReference type="Pfam" id="PF00226">
    <property type="entry name" value="DnaJ"/>
    <property type="match status" value="1"/>
</dbReference>
<feature type="compositionally biased region" description="Low complexity" evidence="2">
    <location>
        <begin position="947"/>
        <end position="975"/>
    </location>
</feature>
<feature type="region of interest" description="Disordered" evidence="2">
    <location>
        <begin position="675"/>
        <end position="697"/>
    </location>
</feature>
<feature type="compositionally biased region" description="Basic and acidic residues" evidence="2">
    <location>
        <begin position="535"/>
        <end position="610"/>
    </location>
</feature>
<dbReference type="PROSITE" id="PS50030">
    <property type="entry name" value="UBA"/>
    <property type="match status" value="1"/>
</dbReference>
<proteinExistence type="predicted"/>
<dbReference type="AlphaFoldDB" id="D8LMX5"/>
<dbReference type="SUPFAM" id="SSF48403">
    <property type="entry name" value="Ankyrin repeat"/>
    <property type="match status" value="1"/>
</dbReference>
<feature type="compositionally biased region" description="Basic and acidic residues" evidence="2">
    <location>
        <begin position="875"/>
        <end position="902"/>
    </location>
</feature>
<dbReference type="SUPFAM" id="SSF46934">
    <property type="entry name" value="UBA-like"/>
    <property type="match status" value="1"/>
</dbReference>
<organism evidence="5 6">
    <name type="scientific">Ectocarpus siliculosus</name>
    <name type="common">Brown alga</name>
    <name type="synonym">Conferva siliculosa</name>
    <dbReference type="NCBI Taxonomy" id="2880"/>
    <lineage>
        <taxon>Eukaryota</taxon>
        <taxon>Sar</taxon>
        <taxon>Stramenopiles</taxon>
        <taxon>Ochrophyta</taxon>
        <taxon>PX clade</taxon>
        <taxon>Phaeophyceae</taxon>
        <taxon>Ectocarpales</taxon>
        <taxon>Ectocarpaceae</taxon>
        <taxon>Ectocarpus</taxon>
    </lineage>
</organism>
<dbReference type="Gene3D" id="1.25.40.20">
    <property type="entry name" value="Ankyrin repeat-containing domain"/>
    <property type="match status" value="1"/>
</dbReference>
<dbReference type="Gene3D" id="1.10.8.10">
    <property type="entry name" value="DNA helicase RuvA subunit, C-terminal domain"/>
    <property type="match status" value="1"/>
</dbReference>
<name>D8LMX5_ECTSI</name>
<feature type="domain" description="UBA" evidence="3">
    <location>
        <begin position="697"/>
        <end position="738"/>
    </location>
</feature>
<dbReference type="InterPro" id="IPR002110">
    <property type="entry name" value="Ankyrin_rpt"/>
</dbReference>
<dbReference type="EMBL" id="FN649740">
    <property type="protein sequence ID" value="CBN74776.1"/>
    <property type="molecule type" value="Genomic_DNA"/>
</dbReference>
<dbReference type="Pfam" id="PF00023">
    <property type="entry name" value="Ank"/>
    <property type="match status" value="1"/>
</dbReference>
<evidence type="ECO:0000259" key="4">
    <source>
        <dbReference type="PROSITE" id="PS50076"/>
    </source>
</evidence>
<dbReference type="SMART" id="SM00271">
    <property type="entry name" value="DnaJ"/>
    <property type="match status" value="1"/>
</dbReference>
<feature type="compositionally biased region" description="Basic residues" evidence="2">
    <location>
        <begin position="611"/>
        <end position="622"/>
    </location>
</feature>
<feature type="region of interest" description="Disordered" evidence="2">
    <location>
        <begin position="875"/>
        <end position="907"/>
    </location>
</feature>
<keyword evidence="5" id="KW-0346">Stress response</keyword>
<keyword evidence="1" id="KW-0040">ANK repeat</keyword>
<dbReference type="InterPro" id="IPR050817">
    <property type="entry name" value="DjlA_DnaK_co-chaperone"/>
</dbReference>
<feature type="compositionally biased region" description="Basic and acidic residues" evidence="2">
    <location>
        <begin position="271"/>
        <end position="292"/>
    </location>
</feature>
<feature type="region of interest" description="Disordered" evidence="2">
    <location>
        <begin position="247"/>
        <end position="292"/>
    </location>
</feature>
<dbReference type="PROSITE" id="PS50297">
    <property type="entry name" value="ANK_REP_REGION"/>
    <property type="match status" value="1"/>
</dbReference>
<feature type="compositionally biased region" description="Basic residues" evidence="2">
    <location>
        <begin position="247"/>
        <end position="259"/>
    </location>
</feature>
<evidence type="ECO:0000259" key="3">
    <source>
        <dbReference type="PROSITE" id="PS50030"/>
    </source>
</evidence>
<feature type="region of interest" description="Disordered" evidence="2">
    <location>
        <begin position="939"/>
        <end position="1015"/>
    </location>
</feature>
<evidence type="ECO:0000313" key="6">
    <source>
        <dbReference type="Proteomes" id="UP000002630"/>
    </source>
</evidence>
<dbReference type="STRING" id="2880.D8LMX5"/>
<protein>
    <submittedName>
        <fullName evidence="5">Heat shock protein 40 like protein/ DnaJ domain containing protein</fullName>
    </submittedName>
</protein>
<dbReference type="Gene3D" id="1.10.287.110">
    <property type="entry name" value="DnaJ domain"/>
    <property type="match status" value="1"/>
</dbReference>
<dbReference type="OrthoDB" id="552049at2759"/>
<evidence type="ECO:0000256" key="2">
    <source>
        <dbReference type="SAM" id="MobiDB-lite"/>
    </source>
</evidence>
<keyword evidence="6" id="KW-1185">Reference proteome</keyword>
<feature type="compositionally biased region" description="Low complexity" evidence="2">
    <location>
        <begin position="675"/>
        <end position="691"/>
    </location>
</feature>
<dbReference type="PANTHER" id="PTHR24074">
    <property type="entry name" value="CO-CHAPERONE PROTEIN DJLA"/>
    <property type="match status" value="1"/>
</dbReference>
<gene>
    <name evidence="5" type="ORF">Esi_0041_0143</name>
</gene>
<feature type="compositionally biased region" description="Acidic residues" evidence="2">
    <location>
        <begin position="147"/>
        <end position="165"/>
    </location>
</feature>
<dbReference type="SUPFAM" id="SSF46565">
    <property type="entry name" value="Chaperone J-domain"/>
    <property type="match status" value="1"/>
</dbReference>
<feature type="region of interest" description="Disordered" evidence="2">
    <location>
        <begin position="534"/>
        <end position="654"/>
    </location>
</feature>